<name>A0A914QQQ9_9BILA</name>
<dbReference type="AlphaFoldDB" id="A0A914QQQ9"/>
<evidence type="ECO:0000256" key="1">
    <source>
        <dbReference type="PROSITE-ProRule" id="PRU01005"/>
    </source>
</evidence>
<sequence>MFQIYLKFFIVFFLFNFCASAGLKPCLDSTGLTYLPSATSCDNELDDAICIEIFASADHTPGAVVIDTDCINPDMTKISLECANRCGMCCERAESSCGDSKNSPIDCSLNIQRCRDPAWSIVMNTYCPGTCGKCQNATCRDLNNRCIDMTGICNHLIFQNFMTLRCARTCNRCTTTTSTTTTLASIATMAPPSTFLCSDNAGECAANARLCNIPSYYNFMTQKCPRTCNRCPGTINTSCNDNNPNCAAWIRNGFCGNNFYSATQKRQYCGRSCNLC</sequence>
<dbReference type="Gene3D" id="1.10.10.1940">
    <property type="match status" value="3"/>
</dbReference>
<dbReference type="PANTHER" id="PTHR21724:SF109">
    <property type="entry name" value="SHKT DOMAIN-CONTAINING PROTEIN"/>
    <property type="match status" value="1"/>
</dbReference>
<dbReference type="PROSITE" id="PS51670">
    <property type="entry name" value="SHKT"/>
    <property type="match status" value="4"/>
</dbReference>
<dbReference type="PANTHER" id="PTHR21724">
    <property type="entry name" value="SHKT DOMAIN-CONTAINING PROTEIN"/>
    <property type="match status" value="1"/>
</dbReference>
<comment type="caution">
    <text evidence="1">Lacks conserved residue(s) required for the propagation of feature annotation.</text>
</comment>
<feature type="chain" id="PRO_5037297057" evidence="2">
    <location>
        <begin position="21"/>
        <end position="276"/>
    </location>
</feature>
<evidence type="ECO:0000259" key="3">
    <source>
        <dbReference type="PROSITE" id="PS51670"/>
    </source>
</evidence>
<dbReference type="InterPro" id="IPR003582">
    <property type="entry name" value="ShKT_dom"/>
</dbReference>
<feature type="disulfide bond" evidence="1">
    <location>
        <begin position="139"/>
        <end position="173"/>
    </location>
</feature>
<dbReference type="Gene3D" id="1.10.10.1870">
    <property type="entry name" value="ShTK domain-like"/>
    <property type="match status" value="1"/>
</dbReference>
<feature type="disulfide bond" evidence="1">
    <location>
        <begin position="197"/>
        <end position="231"/>
    </location>
</feature>
<accession>A0A914QQQ9</accession>
<reference evidence="5" key="1">
    <citation type="submission" date="2022-11" db="UniProtKB">
        <authorList>
            <consortium name="WormBaseParasite"/>
        </authorList>
    </citation>
    <scope>IDENTIFICATION</scope>
</reference>
<proteinExistence type="predicted"/>
<evidence type="ECO:0000313" key="4">
    <source>
        <dbReference type="Proteomes" id="UP000887578"/>
    </source>
</evidence>
<organism evidence="4 5">
    <name type="scientific">Panagrolaimus davidi</name>
    <dbReference type="NCBI Taxonomy" id="227884"/>
    <lineage>
        <taxon>Eukaryota</taxon>
        <taxon>Metazoa</taxon>
        <taxon>Ecdysozoa</taxon>
        <taxon>Nematoda</taxon>
        <taxon>Chromadorea</taxon>
        <taxon>Rhabditida</taxon>
        <taxon>Tylenchina</taxon>
        <taxon>Panagrolaimomorpha</taxon>
        <taxon>Panagrolaimoidea</taxon>
        <taxon>Panagrolaimidae</taxon>
        <taxon>Panagrolaimus</taxon>
    </lineage>
</organism>
<keyword evidence="1" id="KW-1015">Disulfide bond</keyword>
<dbReference type="SMART" id="SM00254">
    <property type="entry name" value="ShKT"/>
    <property type="match status" value="4"/>
</dbReference>
<evidence type="ECO:0000256" key="2">
    <source>
        <dbReference type="SAM" id="SignalP"/>
    </source>
</evidence>
<feature type="domain" description="ShKT" evidence="3">
    <location>
        <begin position="197"/>
        <end position="231"/>
    </location>
</feature>
<dbReference type="WBParaSite" id="PDA_v2.g3885.t1">
    <property type="protein sequence ID" value="PDA_v2.g3885.t1"/>
    <property type="gene ID" value="PDA_v2.g3885"/>
</dbReference>
<protein>
    <submittedName>
        <fullName evidence="5">ShKT domain-containing protein</fullName>
    </submittedName>
</protein>
<evidence type="ECO:0000313" key="5">
    <source>
        <dbReference type="WBParaSite" id="PDA_v2.g3885.t1"/>
    </source>
</evidence>
<feature type="domain" description="ShKT" evidence="3">
    <location>
        <begin position="97"/>
        <end position="134"/>
    </location>
</feature>
<feature type="signal peptide" evidence="2">
    <location>
        <begin position="1"/>
        <end position="20"/>
    </location>
</feature>
<dbReference type="Proteomes" id="UP000887578">
    <property type="component" value="Unplaced"/>
</dbReference>
<feature type="domain" description="ShKT" evidence="3">
    <location>
        <begin position="139"/>
        <end position="173"/>
    </location>
</feature>
<feature type="domain" description="ShKT" evidence="3">
    <location>
        <begin position="239"/>
        <end position="276"/>
    </location>
</feature>
<dbReference type="Pfam" id="PF01549">
    <property type="entry name" value="ShK"/>
    <property type="match status" value="4"/>
</dbReference>
<keyword evidence="4" id="KW-1185">Reference proteome</keyword>
<keyword evidence="2" id="KW-0732">Signal</keyword>